<accession>A0ABP4JYH9</accession>
<keyword evidence="2" id="KW-1185">Reference proteome</keyword>
<reference evidence="2" key="1">
    <citation type="journal article" date="2019" name="Int. J. Syst. Evol. Microbiol.">
        <title>The Global Catalogue of Microorganisms (GCM) 10K type strain sequencing project: providing services to taxonomists for standard genome sequencing and annotation.</title>
        <authorList>
            <consortium name="The Broad Institute Genomics Platform"/>
            <consortium name="The Broad Institute Genome Sequencing Center for Infectious Disease"/>
            <person name="Wu L."/>
            <person name="Ma J."/>
        </authorList>
    </citation>
    <scope>NUCLEOTIDE SEQUENCE [LARGE SCALE GENOMIC DNA]</scope>
    <source>
        <strain evidence="2">JCM 11756</strain>
    </source>
</reference>
<organism evidence="1 2">
    <name type="scientific">Streptomyces thermospinosisporus</name>
    <dbReference type="NCBI Taxonomy" id="161482"/>
    <lineage>
        <taxon>Bacteria</taxon>
        <taxon>Bacillati</taxon>
        <taxon>Actinomycetota</taxon>
        <taxon>Actinomycetes</taxon>
        <taxon>Kitasatosporales</taxon>
        <taxon>Streptomycetaceae</taxon>
        <taxon>Streptomyces</taxon>
    </lineage>
</organism>
<sequence length="86" mass="9330">MTSWTIQDLRVVQARQATAAGDDSFFVAVRAGHALGWYGPVGERVGRYVNDVLAPETKDALVTDHAGLLDHLRAAARRRPNGRCAS</sequence>
<dbReference type="Proteomes" id="UP001500973">
    <property type="component" value="Unassembled WGS sequence"/>
</dbReference>
<dbReference type="EMBL" id="BAAAIZ010000141">
    <property type="protein sequence ID" value="GAA1436011.1"/>
    <property type="molecule type" value="Genomic_DNA"/>
</dbReference>
<protein>
    <submittedName>
        <fullName evidence="1">Uncharacterized protein</fullName>
    </submittedName>
</protein>
<evidence type="ECO:0000313" key="1">
    <source>
        <dbReference type="EMBL" id="GAA1436011.1"/>
    </source>
</evidence>
<comment type="caution">
    <text evidence="1">The sequence shown here is derived from an EMBL/GenBank/DDBJ whole genome shotgun (WGS) entry which is preliminary data.</text>
</comment>
<name>A0ABP4JYH9_9ACTN</name>
<proteinExistence type="predicted"/>
<evidence type="ECO:0000313" key="2">
    <source>
        <dbReference type="Proteomes" id="UP001500973"/>
    </source>
</evidence>
<dbReference type="RefSeq" id="WP_344016737.1">
    <property type="nucleotide sequence ID" value="NZ_BAAAIZ010000141.1"/>
</dbReference>
<gene>
    <name evidence="1" type="ORF">GCM10009601_62900</name>
</gene>